<evidence type="ECO:0000256" key="9">
    <source>
        <dbReference type="PIRSR" id="PIRSR601834-1"/>
    </source>
</evidence>
<evidence type="ECO:0000256" key="5">
    <source>
        <dbReference type="ARBA" id="ARBA00022630"/>
    </source>
</evidence>
<keyword evidence="7 9" id="KW-0274">FAD</keyword>
<keyword evidence="10" id="KW-0812">Transmembrane</keyword>
<proteinExistence type="inferred from homology"/>
<evidence type="ECO:0000256" key="2">
    <source>
        <dbReference type="ARBA" id="ARBA00004572"/>
    </source>
</evidence>
<dbReference type="InterPro" id="IPR017938">
    <property type="entry name" value="Riboflavin_synthase-like_b-brl"/>
</dbReference>
<dbReference type="Pfam" id="PF00970">
    <property type="entry name" value="FAD_binding_6"/>
    <property type="match status" value="1"/>
</dbReference>
<organism evidence="12 13">
    <name type="scientific">Leucocoprinus leucothites</name>
    <dbReference type="NCBI Taxonomy" id="201217"/>
    <lineage>
        <taxon>Eukaryota</taxon>
        <taxon>Fungi</taxon>
        <taxon>Dikarya</taxon>
        <taxon>Basidiomycota</taxon>
        <taxon>Agaricomycotina</taxon>
        <taxon>Agaricomycetes</taxon>
        <taxon>Agaricomycetidae</taxon>
        <taxon>Agaricales</taxon>
        <taxon>Agaricineae</taxon>
        <taxon>Agaricaceae</taxon>
        <taxon>Leucocoprinus</taxon>
    </lineage>
</organism>
<dbReference type="OrthoDB" id="432685at2759"/>
<evidence type="ECO:0000259" key="11">
    <source>
        <dbReference type="PROSITE" id="PS51384"/>
    </source>
</evidence>
<feature type="binding site" evidence="9">
    <location>
        <position position="108"/>
    </location>
    <ligand>
        <name>FAD</name>
        <dbReference type="ChEBI" id="CHEBI:57692"/>
    </ligand>
</feature>
<dbReference type="SUPFAM" id="SSF63380">
    <property type="entry name" value="Riboflavin synthase domain-like"/>
    <property type="match status" value="1"/>
</dbReference>
<dbReference type="CDD" id="cd06183">
    <property type="entry name" value="cyt_b5_reduct_like"/>
    <property type="match status" value="1"/>
</dbReference>
<evidence type="ECO:0000256" key="1">
    <source>
        <dbReference type="ARBA" id="ARBA00001974"/>
    </source>
</evidence>
<keyword evidence="10" id="KW-0472">Membrane</keyword>
<dbReference type="PANTHER" id="PTHR19370:SF171">
    <property type="entry name" value="NADH-CYTOCHROME B5 REDUCTASE 2"/>
    <property type="match status" value="1"/>
</dbReference>
<dbReference type="Proteomes" id="UP000559027">
    <property type="component" value="Unassembled WGS sequence"/>
</dbReference>
<dbReference type="InterPro" id="IPR001433">
    <property type="entry name" value="OxRdtase_FAD/NAD-bd"/>
</dbReference>
<feature type="binding site" evidence="9">
    <location>
        <position position="175"/>
    </location>
    <ligand>
        <name>FAD</name>
        <dbReference type="ChEBI" id="CHEBI:57692"/>
    </ligand>
</feature>
<feature type="binding site" evidence="9">
    <location>
        <position position="133"/>
    </location>
    <ligand>
        <name>FAD</name>
        <dbReference type="ChEBI" id="CHEBI:57692"/>
    </ligand>
</feature>
<comment type="similarity">
    <text evidence="3">Belongs to the flavoprotein pyridine nucleotide cytochrome reductase family.</text>
</comment>
<dbReference type="Gene3D" id="2.40.30.10">
    <property type="entry name" value="Translation factors"/>
    <property type="match status" value="1"/>
</dbReference>
<dbReference type="EC" id="1.6.2.2" evidence="4"/>
<keyword evidence="8" id="KW-0560">Oxidoreductase</keyword>
<evidence type="ECO:0000256" key="8">
    <source>
        <dbReference type="ARBA" id="ARBA00023002"/>
    </source>
</evidence>
<comment type="caution">
    <text evidence="12">The sequence shown here is derived from an EMBL/GenBank/DDBJ whole genome shotgun (WGS) entry which is preliminary data.</text>
</comment>
<protein>
    <recommendedName>
        <fullName evidence="4">cytochrome-b5 reductase</fullName>
        <ecNumber evidence="4">1.6.2.2</ecNumber>
    </recommendedName>
</protein>
<reference evidence="12 13" key="1">
    <citation type="journal article" date="2020" name="ISME J.">
        <title>Uncovering the hidden diversity of litter-decomposition mechanisms in mushroom-forming fungi.</title>
        <authorList>
            <person name="Floudas D."/>
            <person name="Bentzer J."/>
            <person name="Ahren D."/>
            <person name="Johansson T."/>
            <person name="Persson P."/>
            <person name="Tunlid A."/>
        </authorList>
    </citation>
    <scope>NUCLEOTIDE SEQUENCE [LARGE SCALE GENOMIC DNA]</scope>
    <source>
        <strain evidence="12 13">CBS 146.42</strain>
    </source>
</reference>
<comment type="cofactor">
    <cofactor evidence="1 9">
        <name>FAD</name>
        <dbReference type="ChEBI" id="CHEBI:57692"/>
    </cofactor>
</comment>
<feature type="binding site" evidence="9">
    <location>
        <position position="107"/>
    </location>
    <ligand>
        <name>FAD</name>
        <dbReference type="ChEBI" id="CHEBI:57692"/>
    </ligand>
</feature>
<dbReference type="InterPro" id="IPR039261">
    <property type="entry name" value="FNR_nucleotide-bd"/>
</dbReference>
<feature type="binding site" evidence="9">
    <location>
        <position position="109"/>
    </location>
    <ligand>
        <name>FAD</name>
        <dbReference type="ChEBI" id="CHEBI:57692"/>
    </ligand>
</feature>
<name>A0A8H5GEM8_9AGAR</name>
<dbReference type="PROSITE" id="PS51384">
    <property type="entry name" value="FAD_FR"/>
    <property type="match status" value="1"/>
</dbReference>
<dbReference type="Gene3D" id="3.40.50.80">
    <property type="entry name" value="Nucleotide-binding domain of ferredoxin-NADP reductase (FNR) module"/>
    <property type="match status" value="1"/>
</dbReference>
<dbReference type="InterPro" id="IPR017927">
    <property type="entry name" value="FAD-bd_FR_type"/>
</dbReference>
<dbReference type="GO" id="GO:0090524">
    <property type="term" value="F:cytochrome-b5 reductase activity, acting on NADH"/>
    <property type="evidence" value="ECO:0007669"/>
    <property type="project" value="UniProtKB-EC"/>
</dbReference>
<accession>A0A8H5GEM8</accession>
<dbReference type="SUPFAM" id="SSF52343">
    <property type="entry name" value="Ferredoxin reductase-like, C-terminal NADP-linked domain"/>
    <property type="match status" value="1"/>
</dbReference>
<evidence type="ECO:0000256" key="10">
    <source>
        <dbReference type="SAM" id="Phobius"/>
    </source>
</evidence>
<evidence type="ECO:0000313" key="13">
    <source>
        <dbReference type="Proteomes" id="UP000559027"/>
    </source>
</evidence>
<feature type="transmembrane region" description="Helical" evidence="10">
    <location>
        <begin position="12"/>
        <end position="33"/>
    </location>
</feature>
<dbReference type="GO" id="GO:0005741">
    <property type="term" value="C:mitochondrial outer membrane"/>
    <property type="evidence" value="ECO:0007669"/>
    <property type="project" value="UniProtKB-SubCell"/>
</dbReference>
<sequence>MLRSPLPRPRTRNWILPIAGGLFVGVASLYLFLPDVSKSAPTLSRDPISARHFTPVTVVSNEDSGPSTKILRVKVSPHLIPKDGEDPIGFGPIWSVYIKDDDIQVERPYTPLESIDEDGNMVFWIKKYPKGEVGRWLHSKRSGDMIELRGPLKTLPWKNGEWDDVVLISGGTGITPFYQLVRQVFEHPTVESENTRFTLIHGSRTPEELPPEQILSPLIAYAEKHPERFKLKLFVDVDDGSKPPVDVPTLEEGRVGDEHMKRIMGIPESGWWQRWFGSKNKQSTISSKTLFLVCGPEP</sequence>
<dbReference type="Pfam" id="PF00175">
    <property type="entry name" value="NAD_binding_1"/>
    <property type="match status" value="1"/>
</dbReference>
<keyword evidence="5 9" id="KW-0285">Flavoprotein</keyword>
<keyword evidence="13" id="KW-1185">Reference proteome</keyword>
<evidence type="ECO:0000256" key="7">
    <source>
        <dbReference type="ARBA" id="ARBA00022827"/>
    </source>
</evidence>
<dbReference type="InterPro" id="IPR001834">
    <property type="entry name" value="CBR-like"/>
</dbReference>
<feature type="domain" description="FAD-binding FR-type" evidence="11">
    <location>
        <begin position="51"/>
        <end position="158"/>
    </location>
</feature>
<feature type="binding site" evidence="9">
    <location>
        <position position="126"/>
    </location>
    <ligand>
        <name>FAD</name>
        <dbReference type="ChEBI" id="CHEBI:57692"/>
    </ligand>
</feature>
<dbReference type="AlphaFoldDB" id="A0A8H5GEM8"/>
<gene>
    <name evidence="12" type="ORF">D9756_000816</name>
</gene>
<evidence type="ECO:0000256" key="3">
    <source>
        <dbReference type="ARBA" id="ARBA00006105"/>
    </source>
</evidence>
<dbReference type="PRINTS" id="PR00406">
    <property type="entry name" value="CYTB5RDTASE"/>
</dbReference>
<dbReference type="InterPro" id="IPR008333">
    <property type="entry name" value="Cbr1-like_FAD-bd_dom"/>
</dbReference>
<evidence type="ECO:0000256" key="6">
    <source>
        <dbReference type="ARBA" id="ARBA00022787"/>
    </source>
</evidence>
<evidence type="ECO:0000256" key="4">
    <source>
        <dbReference type="ARBA" id="ARBA00012011"/>
    </source>
</evidence>
<dbReference type="PANTHER" id="PTHR19370">
    <property type="entry name" value="NADH-CYTOCHROME B5 REDUCTASE"/>
    <property type="match status" value="1"/>
</dbReference>
<keyword evidence="6" id="KW-0496">Mitochondrion</keyword>
<comment type="subcellular location">
    <subcellularLocation>
        <location evidence="2">Mitochondrion outer membrane</location>
        <topology evidence="2">Single-pass membrane protein</topology>
    </subcellularLocation>
</comment>
<evidence type="ECO:0000313" key="12">
    <source>
        <dbReference type="EMBL" id="KAF5363401.1"/>
    </source>
</evidence>
<keyword evidence="10" id="KW-1133">Transmembrane helix</keyword>
<keyword evidence="6" id="KW-1000">Mitochondrion outer membrane</keyword>
<dbReference type="EMBL" id="JAACJO010000001">
    <property type="protein sequence ID" value="KAF5363401.1"/>
    <property type="molecule type" value="Genomic_DNA"/>
</dbReference>